<evidence type="ECO:0008006" key="4">
    <source>
        <dbReference type="Google" id="ProtNLM"/>
    </source>
</evidence>
<feature type="transmembrane region" description="Helical" evidence="1">
    <location>
        <begin position="6"/>
        <end position="29"/>
    </location>
</feature>
<keyword evidence="1" id="KW-0812">Transmembrane</keyword>
<feature type="transmembrane region" description="Helical" evidence="1">
    <location>
        <begin position="50"/>
        <end position="74"/>
    </location>
</feature>
<dbReference type="EMBL" id="RBAH01000009">
    <property type="protein sequence ID" value="RKN84233.1"/>
    <property type="molecule type" value="Genomic_DNA"/>
</dbReference>
<evidence type="ECO:0000313" key="3">
    <source>
        <dbReference type="Proteomes" id="UP000282311"/>
    </source>
</evidence>
<dbReference type="AlphaFoldDB" id="A0A3B0CF04"/>
<sequence length="146" mass="15487">MFGVYLFLHLTGLMIWLGALLAVVVMLVMMKKQLGEGASRLLANRIIRTFGLFAHPGAVVVLVSGVLMIIQMGLGSDKPLWLSLMEKGGGMIILLALVLTGILGKKARTRLNAASAGTVRLSGYIATNAGFIVLIVSLVLVVSLKL</sequence>
<evidence type="ECO:0000256" key="1">
    <source>
        <dbReference type="SAM" id="Phobius"/>
    </source>
</evidence>
<comment type="caution">
    <text evidence="2">The sequence shown here is derived from an EMBL/GenBank/DDBJ whole genome shotgun (WGS) entry which is preliminary data.</text>
</comment>
<protein>
    <recommendedName>
        <fullName evidence="4">DUF2269 family protein</fullName>
    </recommendedName>
</protein>
<proteinExistence type="predicted"/>
<accession>A0A3B0CF04</accession>
<keyword evidence="1" id="KW-0472">Membrane</keyword>
<feature type="transmembrane region" description="Helical" evidence="1">
    <location>
        <begin position="124"/>
        <end position="144"/>
    </location>
</feature>
<keyword evidence="1" id="KW-1133">Transmembrane helix</keyword>
<feature type="transmembrane region" description="Helical" evidence="1">
    <location>
        <begin position="80"/>
        <end position="103"/>
    </location>
</feature>
<dbReference type="OrthoDB" id="2988102at2"/>
<name>A0A3B0CF04_9BACL</name>
<reference evidence="2 3" key="1">
    <citation type="journal article" date="2007" name="Int. J. Syst. Evol. Microbiol.">
        <title>Paenibacillus ginsengarvi sp. nov., isolated from soil from ginseng cultivation.</title>
        <authorList>
            <person name="Yoon M.H."/>
            <person name="Ten L.N."/>
            <person name="Im W.T."/>
        </authorList>
    </citation>
    <scope>NUCLEOTIDE SEQUENCE [LARGE SCALE GENOMIC DNA]</scope>
    <source>
        <strain evidence="2 3">KCTC 13059</strain>
    </source>
</reference>
<gene>
    <name evidence="2" type="ORF">D7M11_14615</name>
</gene>
<keyword evidence="3" id="KW-1185">Reference proteome</keyword>
<organism evidence="2 3">
    <name type="scientific">Paenibacillus ginsengarvi</name>
    <dbReference type="NCBI Taxonomy" id="400777"/>
    <lineage>
        <taxon>Bacteria</taxon>
        <taxon>Bacillati</taxon>
        <taxon>Bacillota</taxon>
        <taxon>Bacilli</taxon>
        <taxon>Bacillales</taxon>
        <taxon>Paenibacillaceae</taxon>
        <taxon>Paenibacillus</taxon>
    </lineage>
</organism>
<dbReference type="Proteomes" id="UP000282311">
    <property type="component" value="Unassembled WGS sequence"/>
</dbReference>
<dbReference type="RefSeq" id="WP_120747969.1">
    <property type="nucleotide sequence ID" value="NZ_RBAH01000009.1"/>
</dbReference>
<evidence type="ECO:0000313" key="2">
    <source>
        <dbReference type="EMBL" id="RKN84233.1"/>
    </source>
</evidence>